<reference evidence="2" key="1">
    <citation type="submission" date="2023-01" db="EMBL/GenBank/DDBJ databases">
        <title>Genome assembly of the deep-sea coral Lophelia pertusa.</title>
        <authorList>
            <person name="Herrera S."/>
            <person name="Cordes E."/>
        </authorList>
    </citation>
    <scope>NUCLEOTIDE SEQUENCE</scope>
    <source>
        <strain evidence="2">USNM1676648</strain>
        <tissue evidence="2">Polyp</tissue>
    </source>
</reference>
<feature type="signal peptide" evidence="1">
    <location>
        <begin position="1"/>
        <end position="18"/>
    </location>
</feature>
<proteinExistence type="predicted"/>
<dbReference type="OrthoDB" id="5989200at2759"/>
<feature type="chain" id="PRO_5040770829" description="Ig-like domain-containing protein" evidence="1">
    <location>
        <begin position="19"/>
        <end position="93"/>
    </location>
</feature>
<dbReference type="AlphaFoldDB" id="A0A9W9Z6J8"/>
<evidence type="ECO:0000256" key="1">
    <source>
        <dbReference type="SAM" id="SignalP"/>
    </source>
</evidence>
<evidence type="ECO:0000313" key="3">
    <source>
        <dbReference type="Proteomes" id="UP001163046"/>
    </source>
</evidence>
<dbReference type="EMBL" id="MU826445">
    <property type="protein sequence ID" value="KAJ7375860.1"/>
    <property type="molecule type" value="Genomic_DNA"/>
</dbReference>
<keyword evidence="3" id="KW-1185">Reference proteome</keyword>
<evidence type="ECO:0008006" key="4">
    <source>
        <dbReference type="Google" id="ProtNLM"/>
    </source>
</evidence>
<accession>A0A9W9Z6J8</accession>
<organism evidence="2 3">
    <name type="scientific">Desmophyllum pertusum</name>
    <dbReference type="NCBI Taxonomy" id="174260"/>
    <lineage>
        <taxon>Eukaryota</taxon>
        <taxon>Metazoa</taxon>
        <taxon>Cnidaria</taxon>
        <taxon>Anthozoa</taxon>
        <taxon>Hexacorallia</taxon>
        <taxon>Scleractinia</taxon>
        <taxon>Caryophylliina</taxon>
        <taxon>Caryophylliidae</taxon>
        <taxon>Desmophyllum</taxon>
    </lineage>
</organism>
<name>A0A9W9Z6J8_9CNID</name>
<comment type="caution">
    <text evidence="2">The sequence shown here is derived from an EMBL/GenBank/DDBJ whole genome shotgun (WGS) entry which is preliminary data.</text>
</comment>
<evidence type="ECO:0000313" key="2">
    <source>
        <dbReference type="EMBL" id="KAJ7375860.1"/>
    </source>
</evidence>
<sequence>MSRIANFIVISFALLSDGENVMSCKVLGMNSACADYACIYCKIMKNARWDTSKPENYYWMDGNGRTLAENRDLAKKSSNNYGCIRFASTGHSN</sequence>
<dbReference type="Proteomes" id="UP001163046">
    <property type="component" value="Unassembled WGS sequence"/>
</dbReference>
<gene>
    <name evidence="2" type="ORF">OS493_038390</name>
</gene>
<protein>
    <recommendedName>
        <fullName evidence="4">Ig-like domain-containing protein</fullName>
    </recommendedName>
</protein>
<keyword evidence="1" id="KW-0732">Signal</keyword>